<feature type="region of interest" description="Disordered" evidence="5">
    <location>
        <begin position="696"/>
        <end position="719"/>
    </location>
</feature>
<dbReference type="PANTHER" id="PTHR16276:SF1">
    <property type="entry name" value="SMALL RIBOSOMAL SUBUNIT PROTEIN MS39"/>
    <property type="match status" value="1"/>
</dbReference>
<feature type="region of interest" description="Disordered" evidence="5">
    <location>
        <begin position="28"/>
        <end position="48"/>
    </location>
</feature>
<reference evidence="6" key="1">
    <citation type="submission" date="2021-12" db="EMBL/GenBank/DDBJ databases">
        <authorList>
            <person name="King R."/>
        </authorList>
    </citation>
    <scope>NUCLEOTIDE SEQUENCE</scope>
</reference>
<evidence type="ECO:0000256" key="2">
    <source>
        <dbReference type="ARBA" id="ARBA00022737"/>
    </source>
</evidence>
<evidence type="ECO:0000256" key="1">
    <source>
        <dbReference type="ARBA" id="ARBA00004173"/>
    </source>
</evidence>
<evidence type="ECO:0000256" key="3">
    <source>
        <dbReference type="ARBA" id="ARBA00022946"/>
    </source>
</evidence>
<dbReference type="EMBL" id="OU963894">
    <property type="protein sequence ID" value="CAH0397568.1"/>
    <property type="molecule type" value="Genomic_DNA"/>
</dbReference>
<dbReference type="PANTHER" id="PTHR16276">
    <property type="entry name" value="PENTATRICOPEPTIDE REPEAT DOMAIN-CONTAINING PROTEIN 3"/>
    <property type="match status" value="1"/>
</dbReference>
<proteinExistence type="predicted"/>
<evidence type="ECO:0000313" key="6">
    <source>
        <dbReference type="EMBL" id="CAH0397568.1"/>
    </source>
</evidence>
<keyword evidence="2" id="KW-0677">Repeat</keyword>
<dbReference type="InterPro" id="IPR055063">
    <property type="entry name" value="Rib_mS39_PPR"/>
</dbReference>
<evidence type="ECO:0000313" key="7">
    <source>
        <dbReference type="Proteomes" id="UP001153292"/>
    </source>
</evidence>
<comment type="subcellular location">
    <subcellularLocation>
        <location evidence="1">Mitochondrion</location>
    </subcellularLocation>
</comment>
<accession>A0ABN8AQ27</accession>
<feature type="compositionally biased region" description="Acidic residues" evidence="5">
    <location>
        <begin position="709"/>
        <end position="719"/>
    </location>
</feature>
<feature type="compositionally biased region" description="Low complexity" evidence="5">
    <location>
        <begin position="696"/>
        <end position="708"/>
    </location>
</feature>
<dbReference type="Gene3D" id="1.25.40.10">
    <property type="entry name" value="Tetratricopeptide repeat domain"/>
    <property type="match status" value="1"/>
</dbReference>
<evidence type="ECO:0000256" key="5">
    <source>
        <dbReference type="SAM" id="MobiDB-lite"/>
    </source>
</evidence>
<dbReference type="InterPro" id="IPR037387">
    <property type="entry name" value="PTCD3"/>
</dbReference>
<evidence type="ECO:0000256" key="4">
    <source>
        <dbReference type="ARBA" id="ARBA00023128"/>
    </source>
</evidence>
<sequence length="719" mass="80183">MYSNIILPTRWSRFTCFCRSLSSIEGQKLPQSSKSSDGISPPPRIQRGPTDILQALASTVGPDPTAAHYKYHDDPYLIPLSNYRKRAYALSAEAGRKAAAWIRDEHAELFTTREWDPPGKTKTPYFNADPKIDAFTPRPIYNDESTVTEEDLKHTIQNALLEDSVKVFQLLGGIDGVADYNLKLSFLQLLCFYNEKEPDSMEWLEERWFSANTRDRHAATWKLGGLADKIFASLEQKTSEAYCTIIQGMAKHYQAKRAHMLCQEAIEQGIPLSTSTFNGLLGCIGFLKEGTSLRVEALKQLLAQMEEQGLTPNEETLTSCLRSISAWGGGKILQQLAQQIIIEFRKLGIQPGLSAYYYLLCLYCKERGPRIDILSIILTDLEKREKLIPQDVTDTNFFITAMGVCSDHLQNINLAERLHALLMKGDNYKLVGDAYKESIYYRHFVTVACRHASFERTTQLLDTLVPNVYVPEPTVMEEIIKTLEVAGAGDRLAQAWSQLVVFGIANRTKLVERLLQAMCNCYEYQSDDIKAKIRNAASDIIKYGQLTDEEIQNANKQDRRSPQQKLSADAMANIVALCSDVKEKSEPDWDTVSEALNRLKRNEAAGVPSKPQVLADMAQTAASMGKLGIAATALKYLAECGFEEAMPASVQTLGVILNRPQQDVETMLQQRGDLERTLHPSALAVLDAYYLAKSGGTSRDAASSTSSESDNESSTSDDE</sequence>
<keyword evidence="7" id="KW-1185">Reference proteome</keyword>
<gene>
    <name evidence="6" type="ORF">CHILSU_LOCUS641</name>
</gene>
<dbReference type="Proteomes" id="UP001153292">
    <property type="component" value="Chromosome 1"/>
</dbReference>
<dbReference type="InterPro" id="IPR011990">
    <property type="entry name" value="TPR-like_helical_dom_sf"/>
</dbReference>
<protein>
    <recommendedName>
        <fullName evidence="8">Pentacotripeptide-repeat region of PRORP domain-containing protein</fullName>
    </recommendedName>
</protein>
<name>A0ABN8AQ27_CHISP</name>
<keyword evidence="4" id="KW-0496">Mitochondrion</keyword>
<keyword evidence="3" id="KW-0809">Transit peptide</keyword>
<evidence type="ECO:0008006" key="8">
    <source>
        <dbReference type="Google" id="ProtNLM"/>
    </source>
</evidence>
<dbReference type="Pfam" id="PF22330">
    <property type="entry name" value="Rib_mS39_PPR"/>
    <property type="match status" value="1"/>
</dbReference>
<organism evidence="6 7">
    <name type="scientific">Chilo suppressalis</name>
    <name type="common">Asiatic rice borer moth</name>
    <dbReference type="NCBI Taxonomy" id="168631"/>
    <lineage>
        <taxon>Eukaryota</taxon>
        <taxon>Metazoa</taxon>
        <taxon>Ecdysozoa</taxon>
        <taxon>Arthropoda</taxon>
        <taxon>Hexapoda</taxon>
        <taxon>Insecta</taxon>
        <taxon>Pterygota</taxon>
        <taxon>Neoptera</taxon>
        <taxon>Endopterygota</taxon>
        <taxon>Lepidoptera</taxon>
        <taxon>Glossata</taxon>
        <taxon>Ditrysia</taxon>
        <taxon>Pyraloidea</taxon>
        <taxon>Crambidae</taxon>
        <taxon>Crambinae</taxon>
        <taxon>Chilo</taxon>
    </lineage>
</organism>
<feature type="compositionally biased region" description="Polar residues" evidence="5">
    <location>
        <begin position="28"/>
        <end position="38"/>
    </location>
</feature>